<keyword evidence="13" id="KW-1185">Reference proteome</keyword>
<dbReference type="Gene3D" id="3.40.50.620">
    <property type="entry name" value="HUPs"/>
    <property type="match status" value="1"/>
</dbReference>
<dbReference type="EMBL" id="JAAZSR010000044">
    <property type="protein sequence ID" value="NKX49872.1"/>
    <property type="molecule type" value="Genomic_DNA"/>
</dbReference>
<comment type="catalytic activity">
    <reaction evidence="10">
        <text>FMN + ATP + H(+) = FAD + diphosphate</text>
        <dbReference type="Rhea" id="RHEA:17237"/>
        <dbReference type="ChEBI" id="CHEBI:15378"/>
        <dbReference type="ChEBI" id="CHEBI:30616"/>
        <dbReference type="ChEBI" id="CHEBI:33019"/>
        <dbReference type="ChEBI" id="CHEBI:57692"/>
        <dbReference type="ChEBI" id="CHEBI:58210"/>
        <dbReference type="EC" id="2.7.7.2"/>
    </reaction>
</comment>
<dbReference type="Pfam" id="PF06574">
    <property type="entry name" value="FAD_syn"/>
    <property type="match status" value="1"/>
</dbReference>
<proteinExistence type="predicted"/>
<comment type="caution">
    <text evidence="12">The sequence shown here is derived from an EMBL/GenBank/DDBJ whole genome shotgun (WGS) entry which is preliminary data.</text>
</comment>
<keyword evidence="5" id="KW-0808">Transferase</keyword>
<keyword evidence="4" id="KW-0288">FMN</keyword>
<reference evidence="12 13" key="1">
    <citation type="submission" date="2020-04" db="EMBL/GenBank/DDBJ databases">
        <authorList>
            <person name="Liu S."/>
        </authorList>
    </citation>
    <scope>NUCLEOTIDE SEQUENCE [LARGE SCALE GENOMIC DNA]</scope>
    <source>
        <strain evidence="12 13">CGMCC 1.15091</strain>
    </source>
</reference>
<protein>
    <recommendedName>
        <fullName evidence="2">FAD synthase</fullName>
        <ecNumber evidence="2">2.7.7.2</ecNumber>
    </recommendedName>
</protein>
<evidence type="ECO:0000313" key="13">
    <source>
        <dbReference type="Proteomes" id="UP000523795"/>
    </source>
</evidence>
<sequence>MHYWNDLAEVPSGYGPSVVTLGNFDGVHRGHQRVLETLVETAARHDAKAVVISFDPHPAQ</sequence>
<keyword evidence="3" id="KW-0285">Flavoprotein</keyword>
<feature type="non-terminal residue" evidence="12">
    <location>
        <position position="60"/>
    </location>
</feature>
<evidence type="ECO:0000256" key="5">
    <source>
        <dbReference type="ARBA" id="ARBA00022679"/>
    </source>
</evidence>
<organism evidence="12 13">
    <name type="scientific">Arthrobacter deserti</name>
    <dbReference type="NCBI Taxonomy" id="1742687"/>
    <lineage>
        <taxon>Bacteria</taxon>
        <taxon>Bacillati</taxon>
        <taxon>Actinomycetota</taxon>
        <taxon>Actinomycetes</taxon>
        <taxon>Micrococcales</taxon>
        <taxon>Micrococcaceae</taxon>
        <taxon>Arthrobacter</taxon>
    </lineage>
</organism>
<evidence type="ECO:0000256" key="9">
    <source>
        <dbReference type="ARBA" id="ARBA00022840"/>
    </source>
</evidence>
<evidence type="ECO:0000256" key="4">
    <source>
        <dbReference type="ARBA" id="ARBA00022643"/>
    </source>
</evidence>
<evidence type="ECO:0000256" key="8">
    <source>
        <dbReference type="ARBA" id="ARBA00022827"/>
    </source>
</evidence>
<gene>
    <name evidence="12" type="ORF">HER39_04645</name>
</gene>
<evidence type="ECO:0000256" key="6">
    <source>
        <dbReference type="ARBA" id="ARBA00022695"/>
    </source>
</evidence>
<keyword evidence="7" id="KW-0547">Nucleotide-binding</keyword>
<evidence type="ECO:0000259" key="11">
    <source>
        <dbReference type="Pfam" id="PF06574"/>
    </source>
</evidence>
<evidence type="ECO:0000256" key="1">
    <source>
        <dbReference type="ARBA" id="ARBA00004726"/>
    </source>
</evidence>
<evidence type="ECO:0000313" key="12">
    <source>
        <dbReference type="EMBL" id="NKX49872.1"/>
    </source>
</evidence>
<evidence type="ECO:0000256" key="7">
    <source>
        <dbReference type="ARBA" id="ARBA00022741"/>
    </source>
</evidence>
<dbReference type="Proteomes" id="UP000523795">
    <property type="component" value="Unassembled WGS sequence"/>
</dbReference>
<dbReference type="InterPro" id="IPR015864">
    <property type="entry name" value="FAD_synthase"/>
</dbReference>
<accession>A0ABX1JKN0</accession>
<dbReference type="SUPFAM" id="SSF52374">
    <property type="entry name" value="Nucleotidylyl transferase"/>
    <property type="match status" value="1"/>
</dbReference>
<name>A0ABX1JKN0_9MICC</name>
<evidence type="ECO:0000256" key="10">
    <source>
        <dbReference type="ARBA" id="ARBA00049494"/>
    </source>
</evidence>
<feature type="domain" description="FAD synthetase" evidence="11">
    <location>
        <begin position="16"/>
        <end position="59"/>
    </location>
</feature>
<dbReference type="InterPro" id="IPR014729">
    <property type="entry name" value="Rossmann-like_a/b/a_fold"/>
</dbReference>
<evidence type="ECO:0000256" key="2">
    <source>
        <dbReference type="ARBA" id="ARBA00012393"/>
    </source>
</evidence>
<keyword evidence="6" id="KW-0548">Nucleotidyltransferase</keyword>
<dbReference type="GO" id="GO:0016301">
    <property type="term" value="F:kinase activity"/>
    <property type="evidence" value="ECO:0007669"/>
    <property type="project" value="UniProtKB-KW"/>
</dbReference>
<keyword evidence="9" id="KW-0067">ATP-binding</keyword>
<keyword evidence="12" id="KW-0418">Kinase</keyword>
<evidence type="ECO:0000256" key="3">
    <source>
        <dbReference type="ARBA" id="ARBA00022630"/>
    </source>
</evidence>
<keyword evidence="8" id="KW-0274">FAD</keyword>
<comment type="pathway">
    <text evidence="1">Cofactor biosynthesis; FAD biosynthesis; FAD from FMN: step 1/1.</text>
</comment>
<dbReference type="EC" id="2.7.7.2" evidence="2"/>